<protein>
    <submittedName>
        <fullName evidence="6">Transcriptional regulator, GntR family</fullName>
    </submittedName>
</protein>
<proteinExistence type="predicted"/>
<dbReference type="InterPro" id="IPR011711">
    <property type="entry name" value="GntR_C"/>
</dbReference>
<feature type="domain" description="HTH gntR-type" evidence="5">
    <location>
        <begin position="22"/>
        <end position="91"/>
    </location>
</feature>
<evidence type="ECO:0000259" key="5">
    <source>
        <dbReference type="PROSITE" id="PS50949"/>
    </source>
</evidence>
<dbReference type="Pfam" id="PF00392">
    <property type="entry name" value="GntR"/>
    <property type="match status" value="1"/>
</dbReference>
<dbReference type="PANTHER" id="PTHR43537:SF52">
    <property type="entry name" value="FATTY ACID METABOLISM REGULATOR PROTEIN"/>
    <property type="match status" value="1"/>
</dbReference>
<reference evidence="6 7" key="1">
    <citation type="submission" date="2018-11" db="EMBL/GenBank/DDBJ databases">
        <authorList>
            <person name="Mardanov A.V."/>
            <person name="Ravin N.V."/>
            <person name="Dedysh S.N."/>
        </authorList>
    </citation>
    <scope>NUCLEOTIDE SEQUENCE [LARGE SCALE GENOMIC DNA]</scope>
    <source>
        <strain evidence="6 7">AF10</strain>
    </source>
</reference>
<keyword evidence="7" id="KW-1185">Reference proteome</keyword>
<sequence>MTTQSRGKKVVKERKRSTTEHGTTLTSAFQQVRDLIVHGRLSPGAWIVEADLTEKLGMSRTPVRGALQWLQREGYVIEQKSRSKSRMIVAPLTREDSAELYSIVGHLEGLAGRLTVALPKEERVAVVAKIKAINAKLHKIAKTKDLAGESIFDLDAEFHRIIVEASAGPRLMLMHKGIKPQTERYWRLYASNIIDSLDVSVAEHEAIISAIHKGDADAAEKALIANWVKGAERVERVIAMHGERGSW</sequence>
<evidence type="ECO:0000256" key="3">
    <source>
        <dbReference type="ARBA" id="ARBA00023163"/>
    </source>
</evidence>
<dbReference type="Pfam" id="PF07729">
    <property type="entry name" value="FCD"/>
    <property type="match status" value="1"/>
</dbReference>
<dbReference type="AlphaFoldDB" id="A0A4Q0SZ70"/>
<dbReference type="InterPro" id="IPR036388">
    <property type="entry name" value="WH-like_DNA-bd_sf"/>
</dbReference>
<keyword evidence="3" id="KW-0804">Transcription</keyword>
<dbReference type="GO" id="GO:0003677">
    <property type="term" value="F:DNA binding"/>
    <property type="evidence" value="ECO:0007669"/>
    <property type="project" value="UniProtKB-KW"/>
</dbReference>
<keyword evidence="2" id="KW-0238">DNA-binding</keyword>
<dbReference type="SMART" id="SM00345">
    <property type="entry name" value="HTH_GNTR"/>
    <property type="match status" value="1"/>
</dbReference>
<dbReference type="InterPro" id="IPR008920">
    <property type="entry name" value="TF_FadR/GntR_C"/>
</dbReference>
<gene>
    <name evidence="6" type="ORF">GRAN_4662</name>
</gene>
<comment type="caution">
    <text evidence="6">The sequence shown here is derived from an EMBL/GenBank/DDBJ whole genome shotgun (WGS) entry which is preliminary data.</text>
</comment>
<dbReference type="PANTHER" id="PTHR43537">
    <property type="entry name" value="TRANSCRIPTIONAL REGULATOR, GNTR FAMILY"/>
    <property type="match status" value="1"/>
</dbReference>
<dbReference type="Gene3D" id="1.10.10.10">
    <property type="entry name" value="Winged helix-like DNA-binding domain superfamily/Winged helix DNA-binding domain"/>
    <property type="match status" value="1"/>
</dbReference>
<dbReference type="InterPro" id="IPR000524">
    <property type="entry name" value="Tscrpt_reg_HTH_GntR"/>
</dbReference>
<keyword evidence="1" id="KW-0805">Transcription regulation</keyword>
<dbReference type="InterPro" id="IPR036390">
    <property type="entry name" value="WH_DNA-bd_sf"/>
</dbReference>
<dbReference type="RefSeq" id="WP_128915262.1">
    <property type="nucleotide sequence ID" value="NZ_RDSM01000004.1"/>
</dbReference>
<dbReference type="SUPFAM" id="SSF46785">
    <property type="entry name" value="Winged helix' DNA-binding domain"/>
    <property type="match status" value="1"/>
</dbReference>
<reference evidence="7" key="2">
    <citation type="submission" date="2019-02" db="EMBL/GenBank/DDBJ databases">
        <title>Granulicella sibirica sp. nov., a psychrotolerant acidobacterium isolated from an organic soil layer in forested tundra, West Siberia.</title>
        <authorList>
            <person name="Oshkin I.Y."/>
            <person name="Kulichevskaya I.S."/>
            <person name="Rijpstra W.I.C."/>
            <person name="Sinninghe Damste J.S."/>
            <person name="Rakitin A.L."/>
            <person name="Ravin N.V."/>
            <person name="Dedysh S.N."/>
        </authorList>
    </citation>
    <scope>NUCLEOTIDE SEQUENCE [LARGE SCALE GENOMIC DNA]</scope>
    <source>
        <strain evidence="7">AF10</strain>
    </source>
</reference>
<dbReference type="Proteomes" id="UP000289437">
    <property type="component" value="Unassembled WGS sequence"/>
</dbReference>
<evidence type="ECO:0000313" key="7">
    <source>
        <dbReference type="Proteomes" id="UP000289437"/>
    </source>
</evidence>
<dbReference type="GO" id="GO:0003700">
    <property type="term" value="F:DNA-binding transcription factor activity"/>
    <property type="evidence" value="ECO:0007669"/>
    <property type="project" value="InterPro"/>
</dbReference>
<dbReference type="SMART" id="SM00895">
    <property type="entry name" value="FCD"/>
    <property type="match status" value="1"/>
</dbReference>
<dbReference type="PROSITE" id="PS50949">
    <property type="entry name" value="HTH_GNTR"/>
    <property type="match status" value="1"/>
</dbReference>
<name>A0A4Q0SZ70_9BACT</name>
<dbReference type="SUPFAM" id="SSF48008">
    <property type="entry name" value="GntR ligand-binding domain-like"/>
    <property type="match status" value="1"/>
</dbReference>
<evidence type="ECO:0000313" key="6">
    <source>
        <dbReference type="EMBL" id="RXH54366.1"/>
    </source>
</evidence>
<dbReference type="OrthoDB" id="9781630at2"/>
<accession>A0A4Q0SZ70</accession>
<feature type="region of interest" description="Disordered" evidence="4">
    <location>
        <begin position="1"/>
        <end position="23"/>
    </location>
</feature>
<dbReference type="EMBL" id="RDSM01000004">
    <property type="protein sequence ID" value="RXH54366.1"/>
    <property type="molecule type" value="Genomic_DNA"/>
</dbReference>
<organism evidence="6 7">
    <name type="scientific">Granulicella sibirica</name>
    <dbReference type="NCBI Taxonomy" id="2479048"/>
    <lineage>
        <taxon>Bacteria</taxon>
        <taxon>Pseudomonadati</taxon>
        <taxon>Acidobacteriota</taxon>
        <taxon>Terriglobia</taxon>
        <taxon>Terriglobales</taxon>
        <taxon>Acidobacteriaceae</taxon>
        <taxon>Granulicella</taxon>
    </lineage>
</organism>
<evidence type="ECO:0000256" key="1">
    <source>
        <dbReference type="ARBA" id="ARBA00023015"/>
    </source>
</evidence>
<evidence type="ECO:0000256" key="2">
    <source>
        <dbReference type="ARBA" id="ARBA00023125"/>
    </source>
</evidence>
<dbReference type="Gene3D" id="1.20.120.530">
    <property type="entry name" value="GntR ligand-binding domain-like"/>
    <property type="match status" value="1"/>
</dbReference>
<evidence type="ECO:0000256" key="4">
    <source>
        <dbReference type="SAM" id="MobiDB-lite"/>
    </source>
</evidence>
<feature type="compositionally biased region" description="Basic residues" evidence="4">
    <location>
        <begin position="1"/>
        <end position="15"/>
    </location>
</feature>